<dbReference type="Gene3D" id="2.60.120.380">
    <property type="match status" value="1"/>
</dbReference>
<keyword evidence="1" id="KW-0732">Signal</keyword>
<proteinExistence type="predicted"/>
<feature type="signal peptide" evidence="1">
    <location>
        <begin position="1"/>
        <end position="36"/>
    </location>
</feature>
<dbReference type="Proteomes" id="UP000588111">
    <property type="component" value="Unassembled WGS sequence"/>
</dbReference>
<protein>
    <submittedName>
        <fullName evidence="2">Uncharacterized protein</fullName>
    </submittedName>
</protein>
<name>A0A839TEZ7_9GAMM</name>
<keyword evidence="3" id="KW-1185">Reference proteome</keyword>
<gene>
    <name evidence="2" type="ORF">FHS24_001106</name>
</gene>
<reference evidence="2 3" key="1">
    <citation type="submission" date="2020-08" db="EMBL/GenBank/DDBJ databases">
        <title>Genomic Encyclopedia of Type Strains, Phase III (KMG-III): the genomes of soil and plant-associated and newly described type strains.</title>
        <authorList>
            <person name="Whitman W."/>
        </authorList>
    </citation>
    <scope>NUCLEOTIDE SEQUENCE [LARGE SCALE GENOMIC DNA]</scope>
    <source>
        <strain evidence="2 3">CECT 5885</strain>
    </source>
</reference>
<dbReference type="AlphaFoldDB" id="A0A839TEZ7"/>
<dbReference type="EMBL" id="JACHXL010000002">
    <property type="protein sequence ID" value="MBB3106605.1"/>
    <property type="molecule type" value="Genomic_DNA"/>
</dbReference>
<feature type="chain" id="PRO_5032374265" evidence="1">
    <location>
        <begin position="37"/>
        <end position="159"/>
    </location>
</feature>
<accession>A0A839TEZ7</accession>
<evidence type="ECO:0000256" key="1">
    <source>
        <dbReference type="SAM" id="SignalP"/>
    </source>
</evidence>
<comment type="caution">
    <text evidence="2">The sequence shown here is derived from an EMBL/GenBank/DDBJ whole genome shotgun (WGS) entry which is preliminary data.</text>
</comment>
<organism evidence="2 3">
    <name type="scientific">Psychrobacter luti</name>
    <dbReference type="NCBI Taxonomy" id="198481"/>
    <lineage>
        <taxon>Bacteria</taxon>
        <taxon>Pseudomonadati</taxon>
        <taxon>Pseudomonadota</taxon>
        <taxon>Gammaproteobacteria</taxon>
        <taxon>Moraxellales</taxon>
        <taxon>Moraxellaceae</taxon>
        <taxon>Psychrobacter</taxon>
    </lineage>
</organism>
<evidence type="ECO:0000313" key="3">
    <source>
        <dbReference type="Proteomes" id="UP000588111"/>
    </source>
</evidence>
<sequence length="159" mass="17197">MMFAINNKTTLSSTRVIKTLLLSATLISIGANIALAKSSDTPIHFAKGTISSTVTGKLKPNENEHWYRFDASSWQYAIINIAPLAGTPETANVGVLHMPNGTQDGTKGGIIYQGCLPATGEYRLRIARNLMATQGKTAGYKVEVMILPKYASESLCEYL</sequence>
<evidence type="ECO:0000313" key="2">
    <source>
        <dbReference type="EMBL" id="MBB3106605.1"/>
    </source>
</evidence>